<dbReference type="EMBL" id="CAJVPM010001143">
    <property type="protein sequence ID" value="CAG8460527.1"/>
    <property type="molecule type" value="Genomic_DNA"/>
</dbReference>
<comment type="caution">
    <text evidence="1">The sequence shown here is derived from an EMBL/GenBank/DDBJ whole genome shotgun (WGS) entry which is preliminary data.</text>
</comment>
<gene>
    <name evidence="1" type="ORF">SCALOS_LOCUS1593</name>
</gene>
<reference evidence="1" key="1">
    <citation type="submission" date="2021-06" db="EMBL/GenBank/DDBJ databases">
        <authorList>
            <person name="Kallberg Y."/>
            <person name="Tangrot J."/>
            <person name="Rosling A."/>
        </authorList>
    </citation>
    <scope>NUCLEOTIDE SEQUENCE</scope>
    <source>
        <strain evidence="1">AU212A</strain>
    </source>
</reference>
<sequence length="447" mass="51285">TYEGSDNNISISTSTSTSSDYISRVEQESLELQAKPAFKLPSRKKLSEKLLDNVFNETKHSVETLINESINICLITDGWSNLQNGETIAENIEKVIVEVGLSKISALVTDNASVMKKALNLLVGDIIKISWCANILKNAKEIVLYFRSYQIPLAILRRYQLATYKRRISLKLPVKTRWGSSAMCLNSILQNQLVLKVVIMEIEYSDHKMLPKLIKTVNNQIKNLLESRWIKIYHPVISFAYLLDPQYHGQKLTANSMSIISQFIQRYYPSKVNTVWRQLIEYKTKTGIFNLQLAWETVNNVDPVAWWKGNFEQSAPELCKVAIRILSIPSSSAASEHNWSAFSYIQEKKRARLTNERIFKLVYIYSNYKLSRPRKEFSDITNAIARFNNRLSQDSNSQEDAEPLDPTDDDLNDSYDEILVEDGSELLEDLEEINSEDTDSDEAENDR</sequence>
<organism evidence="1 2">
    <name type="scientific">Scutellospora calospora</name>
    <dbReference type="NCBI Taxonomy" id="85575"/>
    <lineage>
        <taxon>Eukaryota</taxon>
        <taxon>Fungi</taxon>
        <taxon>Fungi incertae sedis</taxon>
        <taxon>Mucoromycota</taxon>
        <taxon>Glomeromycotina</taxon>
        <taxon>Glomeromycetes</taxon>
        <taxon>Diversisporales</taxon>
        <taxon>Gigasporaceae</taxon>
        <taxon>Scutellospora</taxon>
    </lineage>
</organism>
<evidence type="ECO:0000313" key="1">
    <source>
        <dbReference type="EMBL" id="CAG8460527.1"/>
    </source>
</evidence>
<protein>
    <submittedName>
        <fullName evidence="1">3106_t:CDS:1</fullName>
    </submittedName>
</protein>
<keyword evidence="2" id="KW-1185">Reference proteome</keyword>
<feature type="non-terminal residue" evidence="1">
    <location>
        <position position="1"/>
    </location>
</feature>
<name>A0ACA9K9P1_9GLOM</name>
<accession>A0ACA9K9P1</accession>
<evidence type="ECO:0000313" key="2">
    <source>
        <dbReference type="Proteomes" id="UP000789860"/>
    </source>
</evidence>
<proteinExistence type="predicted"/>
<dbReference type="Proteomes" id="UP000789860">
    <property type="component" value="Unassembled WGS sequence"/>
</dbReference>